<sequence>MVPILTETLAKQGDSDDDDDWNPAKAAGVCIMLLAQCTGDSIVDHICPFIDKNLQNPNWRYREASIMAFGSILDGPNVVMLTRLVESGLFQIIASLSDPQMMA</sequence>
<dbReference type="OrthoDB" id="10263328at2759"/>
<evidence type="ECO:0000256" key="4">
    <source>
        <dbReference type="ARBA" id="ARBA00022737"/>
    </source>
</evidence>
<comment type="subcellular location">
    <subcellularLocation>
        <location evidence="1">Cytoplasm</location>
    </subcellularLocation>
</comment>
<dbReference type="InterPro" id="IPR040122">
    <property type="entry name" value="Importin_beta"/>
</dbReference>
<dbReference type="Proteomes" id="UP000271098">
    <property type="component" value="Unassembled WGS sequence"/>
</dbReference>
<accession>A0A3P7RUA2</accession>
<dbReference type="Gene3D" id="1.25.10.10">
    <property type="entry name" value="Leucine-rich Repeat Variant"/>
    <property type="match status" value="1"/>
</dbReference>
<proteinExistence type="predicted"/>
<keyword evidence="3" id="KW-0963">Cytoplasm</keyword>
<dbReference type="EMBL" id="UYRT01105860">
    <property type="protein sequence ID" value="VDN44399.1"/>
    <property type="molecule type" value="Genomic_DNA"/>
</dbReference>
<dbReference type="GO" id="GO:0005737">
    <property type="term" value="C:cytoplasm"/>
    <property type="evidence" value="ECO:0007669"/>
    <property type="project" value="UniProtKB-SubCell"/>
</dbReference>
<dbReference type="PANTHER" id="PTHR10527">
    <property type="entry name" value="IMPORTIN BETA"/>
    <property type="match status" value="1"/>
</dbReference>
<dbReference type="SUPFAM" id="SSF48371">
    <property type="entry name" value="ARM repeat"/>
    <property type="match status" value="1"/>
</dbReference>
<keyword evidence="4" id="KW-0677">Repeat</keyword>
<dbReference type="AlphaFoldDB" id="A0A3P7RUA2"/>
<dbReference type="InterPro" id="IPR011989">
    <property type="entry name" value="ARM-like"/>
</dbReference>
<evidence type="ECO:0000256" key="5">
    <source>
        <dbReference type="ARBA" id="ARBA00022927"/>
    </source>
</evidence>
<dbReference type="GO" id="GO:0006606">
    <property type="term" value="P:protein import into nucleus"/>
    <property type="evidence" value="ECO:0007669"/>
    <property type="project" value="InterPro"/>
</dbReference>
<protein>
    <recommendedName>
        <fullName evidence="8">Importin N-terminal domain-containing protein</fullName>
    </recommendedName>
</protein>
<organism evidence="6 7">
    <name type="scientific">Gongylonema pulchrum</name>
    <dbReference type="NCBI Taxonomy" id="637853"/>
    <lineage>
        <taxon>Eukaryota</taxon>
        <taxon>Metazoa</taxon>
        <taxon>Ecdysozoa</taxon>
        <taxon>Nematoda</taxon>
        <taxon>Chromadorea</taxon>
        <taxon>Rhabditida</taxon>
        <taxon>Spirurina</taxon>
        <taxon>Spiruromorpha</taxon>
        <taxon>Spiruroidea</taxon>
        <taxon>Gongylonematidae</taxon>
        <taxon>Gongylonema</taxon>
    </lineage>
</organism>
<keyword evidence="7" id="KW-1185">Reference proteome</keyword>
<dbReference type="InterPro" id="IPR016024">
    <property type="entry name" value="ARM-type_fold"/>
</dbReference>
<evidence type="ECO:0000313" key="6">
    <source>
        <dbReference type="EMBL" id="VDN44399.1"/>
    </source>
</evidence>
<name>A0A3P7RUA2_9BILA</name>
<evidence type="ECO:0008006" key="8">
    <source>
        <dbReference type="Google" id="ProtNLM"/>
    </source>
</evidence>
<evidence type="ECO:0000256" key="2">
    <source>
        <dbReference type="ARBA" id="ARBA00022448"/>
    </source>
</evidence>
<evidence type="ECO:0000256" key="1">
    <source>
        <dbReference type="ARBA" id="ARBA00004496"/>
    </source>
</evidence>
<keyword evidence="2" id="KW-0813">Transport</keyword>
<gene>
    <name evidence="6" type="ORF">GPUH_LOCUS25596</name>
</gene>
<evidence type="ECO:0000313" key="7">
    <source>
        <dbReference type="Proteomes" id="UP000271098"/>
    </source>
</evidence>
<keyword evidence="5" id="KW-0653">Protein transport</keyword>
<reference evidence="6 7" key="1">
    <citation type="submission" date="2018-11" db="EMBL/GenBank/DDBJ databases">
        <authorList>
            <consortium name="Pathogen Informatics"/>
        </authorList>
    </citation>
    <scope>NUCLEOTIDE SEQUENCE [LARGE SCALE GENOMIC DNA]</scope>
</reference>
<evidence type="ECO:0000256" key="3">
    <source>
        <dbReference type="ARBA" id="ARBA00022490"/>
    </source>
</evidence>